<keyword evidence="2" id="KW-1185">Reference proteome</keyword>
<gene>
    <name evidence="1" type="ORF">LX70_02641</name>
</gene>
<reference evidence="1 2" key="1">
    <citation type="submission" date="2018-02" db="EMBL/GenBank/DDBJ databases">
        <title>Genomic Encyclopedia of Archaeal and Bacterial Type Strains, Phase II (KMG-II): from individual species to whole genera.</title>
        <authorList>
            <person name="Goeker M."/>
        </authorList>
    </citation>
    <scope>NUCLEOTIDE SEQUENCE [LARGE SCALE GENOMIC DNA]</scope>
    <source>
        <strain evidence="1 2">DSM 18921</strain>
    </source>
</reference>
<dbReference type="RefSeq" id="WP_105515220.1">
    <property type="nucleotide sequence ID" value="NZ_PVEP01000005.1"/>
</dbReference>
<sequence length="84" mass="9391">MKRPMNEPQPTPDDVLTAKETAIVTTLVEQALVDLDYHDALQVAAWNMLGFTAARQGVPVEHIIDKLRPVAQSARDHYVRQVAQ</sequence>
<dbReference type="AlphaFoldDB" id="A0A2S8S6F9"/>
<organism evidence="1 2">
    <name type="scientific">Albidovulum denitrificans</name>
    <dbReference type="NCBI Taxonomy" id="404881"/>
    <lineage>
        <taxon>Bacteria</taxon>
        <taxon>Pseudomonadati</taxon>
        <taxon>Pseudomonadota</taxon>
        <taxon>Alphaproteobacteria</taxon>
        <taxon>Rhodobacterales</taxon>
        <taxon>Paracoccaceae</taxon>
        <taxon>Albidovulum</taxon>
    </lineage>
</organism>
<protein>
    <submittedName>
        <fullName evidence="1">Uncharacterized protein</fullName>
    </submittedName>
</protein>
<evidence type="ECO:0000313" key="2">
    <source>
        <dbReference type="Proteomes" id="UP000238338"/>
    </source>
</evidence>
<evidence type="ECO:0000313" key="1">
    <source>
        <dbReference type="EMBL" id="PQV56375.1"/>
    </source>
</evidence>
<dbReference type="Proteomes" id="UP000238338">
    <property type="component" value="Unassembled WGS sequence"/>
</dbReference>
<name>A0A2S8S6F9_9RHOB</name>
<proteinExistence type="predicted"/>
<comment type="caution">
    <text evidence="1">The sequence shown here is derived from an EMBL/GenBank/DDBJ whole genome shotgun (WGS) entry which is preliminary data.</text>
</comment>
<accession>A0A2S8S6F9</accession>
<dbReference type="EMBL" id="PVEP01000005">
    <property type="protein sequence ID" value="PQV56375.1"/>
    <property type="molecule type" value="Genomic_DNA"/>
</dbReference>